<proteinExistence type="predicted"/>
<gene>
    <name evidence="2" type="ORF">ANN_18258</name>
</gene>
<reference evidence="2 3" key="1">
    <citation type="journal article" date="2022" name="Allergy">
        <title>Genome assembly and annotation of Periplaneta americana reveal a comprehensive cockroach allergen profile.</title>
        <authorList>
            <person name="Wang L."/>
            <person name="Xiong Q."/>
            <person name="Saelim N."/>
            <person name="Wang L."/>
            <person name="Nong W."/>
            <person name="Wan A.T."/>
            <person name="Shi M."/>
            <person name="Liu X."/>
            <person name="Cao Q."/>
            <person name="Hui J.H.L."/>
            <person name="Sookrung N."/>
            <person name="Leung T.F."/>
            <person name="Tungtrongchitr A."/>
            <person name="Tsui S.K.W."/>
        </authorList>
    </citation>
    <scope>NUCLEOTIDE SEQUENCE [LARGE SCALE GENOMIC DNA]</scope>
    <source>
        <strain evidence="2">PWHHKU_190912</strain>
    </source>
</reference>
<comment type="caution">
    <text evidence="2">The sequence shown here is derived from an EMBL/GenBank/DDBJ whole genome shotgun (WGS) entry which is preliminary data.</text>
</comment>
<keyword evidence="3" id="KW-1185">Reference proteome</keyword>
<feature type="compositionally biased region" description="Basic and acidic residues" evidence="1">
    <location>
        <begin position="120"/>
        <end position="149"/>
    </location>
</feature>
<organism evidence="2 3">
    <name type="scientific">Periplaneta americana</name>
    <name type="common">American cockroach</name>
    <name type="synonym">Blatta americana</name>
    <dbReference type="NCBI Taxonomy" id="6978"/>
    <lineage>
        <taxon>Eukaryota</taxon>
        <taxon>Metazoa</taxon>
        <taxon>Ecdysozoa</taxon>
        <taxon>Arthropoda</taxon>
        <taxon>Hexapoda</taxon>
        <taxon>Insecta</taxon>
        <taxon>Pterygota</taxon>
        <taxon>Neoptera</taxon>
        <taxon>Polyneoptera</taxon>
        <taxon>Dictyoptera</taxon>
        <taxon>Blattodea</taxon>
        <taxon>Blattoidea</taxon>
        <taxon>Blattidae</taxon>
        <taxon>Blattinae</taxon>
        <taxon>Periplaneta</taxon>
    </lineage>
</organism>
<dbReference type="PANTHER" id="PTHR46060">
    <property type="entry name" value="MARINER MOS1 TRANSPOSASE-LIKE PROTEIN"/>
    <property type="match status" value="1"/>
</dbReference>
<accession>A0ABQ8SN92</accession>
<evidence type="ECO:0000256" key="1">
    <source>
        <dbReference type="SAM" id="MobiDB-lite"/>
    </source>
</evidence>
<dbReference type="PANTHER" id="PTHR46060:SF1">
    <property type="entry name" value="MARINER MOS1 TRANSPOSASE-LIKE PROTEIN"/>
    <property type="match status" value="1"/>
</dbReference>
<evidence type="ECO:0000313" key="3">
    <source>
        <dbReference type="Proteomes" id="UP001148838"/>
    </source>
</evidence>
<name>A0ABQ8SN92_PERAM</name>
<dbReference type="Proteomes" id="UP001148838">
    <property type="component" value="Unassembled WGS sequence"/>
</dbReference>
<sequence>MDASIRTELKQQFNEWQHPGSPQTHKIRQNPSPTKLMIILAYDSQGVSFVRFVTYCSAKIEGEPFPPTNSWKQSGGMKWSRSSDNLPLFPSNSVCPQSSKHEERKQQQLLEAMSLGGSMEKPEKKERSSKTKDKGMREKVTDEEKELRKERKLGRKRHAPSRKTVYNWVNGWKRGCTSTEKGTSYGRKVTVTMPVNISRVEQHILENRCITFSELETATRLAGITVHHIVHEHLKMGKVSARWVPKSLTAAHRQQCKDVSSDLLQCHSQDPEGFMSKLVIGDETWLHYHEPETKAQSVQ</sequence>
<feature type="region of interest" description="Disordered" evidence="1">
    <location>
        <begin position="63"/>
        <end position="160"/>
    </location>
</feature>
<dbReference type="InterPro" id="IPR036397">
    <property type="entry name" value="RNaseH_sf"/>
</dbReference>
<evidence type="ECO:0000313" key="2">
    <source>
        <dbReference type="EMBL" id="KAJ4435642.1"/>
    </source>
</evidence>
<feature type="compositionally biased region" description="Polar residues" evidence="1">
    <location>
        <begin position="80"/>
        <end position="98"/>
    </location>
</feature>
<dbReference type="InterPro" id="IPR052709">
    <property type="entry name" value="Transposase-MT_Hybrid"/>
</dbReference>
<feature type="compositionally biased region" description="Basic residues" evidence="1">
    <location>
        <begin position="150"/>
        <end position="160"/>
    </location>
</feature>
<dbReference type="Gene3D" id="3.30.420.10">
    <property type="entry name" value="Ribonuclease H-like superfamily/Ribonuclease H"/>
    <property type="match status" value="1"/>
</dbReference>
<protein>
    <submittedName>
        <fullName evidence="2">Uncharacterized protein</fullName>
    </submittedName>
</protein>
<dbReference type="EMBL" id="JAJSOF020000023">
    <property type="protein sequence ID" value="KAJ4435642.1"/>
    <property type="molecule type" value="Genomic_DNA"/>
</dbReference>